<dbReference type="GO" id="GO:0004473">
    <property type="term" value="F:malate dehydrogenase (decarboxylating) (NADP+) activity"/>
    <property type="evidence" value="ECO:0007669"/>
    <property type="project" value="TreeGrafter"/>
</dbReference>
<dbReference type="SUPFAM" id="SSF51735">
    <property type="entry name" value="NAD(P)-binding Rossmann-fold domains"/>
    <property type="match status" value="1"/>
</dbReference>
<dbReference type="OrthoDB" id="5365701at2759"/>
<evidence type="ECO:0000259" key="2">
    <source>
        <dbReference type="SMART" id="SM00919"/>
    </source>
</evidence>
<proteinExistence type="predicted"/>
<dbReference type="GO" id="GO:0006108">
    <property type="term" value="P:malate metabolic process"/>
    <property type="evidence" value="ECO:0007669"/>
    <property type="project" value="TreeGrafter"/>
</dbReference>
<keyword evidence="1" id="KW-1133">Transmembrane helix</keyword>
<keyword evidence="1" id="KW-0472">Membrane</keyword>
<comment type="caution">
    <text evidence="3">The sequence shown here is derived from an EMBL/GenBank/DDBJ whole genome shotgun (WGS) entry which is preliminary data.</text>
</comment>
<organism evidence="3 4">
    <name type="scientific">Reticulomyxa filosa</name>
    <dbReference type="NCBI Taxonomy" id="46433"/>
    <lineage>
        <taxon>Eukaryota</taxon>
        <taxon>Sar</taxon>
        <taxon>Rhizaria</taxon>
        <taxon>Retaria</taxon>
        <taxon>Foraminifera</taxon>
        <taxon>Monothalamids</taxon>
        <taxon>Reticulomyxidae</taxon>
        <taxon>Reticulomyxa</taxon>
    </lineage>
</organism>
<feature type="transmembrane region" description="Helical" evidence="1">
    <location>
        <begin position="138"/>
        <end position="155"/>
    </location>
</feature>
<gene>
    <name evidence="3" type="ORF">RFI_05454</name>
</gene>
<feature type="domain" description="Malic enzyme NAD-binding" evidence="2">
    <location>
        <begin position="2"/>
        <end position="155"/>
    </location>
</feature>
<dbReference type="InterPro" id="IPR036291">
    <property type="entry name" value="NAD(P)-bd_dom_sf"/>
</dbReference>
<evidence type="ECO:0000256" key="1">
    <source>
        <dbReference type="SAM" id="Phobius"/>
    </source>
</evidence>
<dbReference type="InterPro" id="IPR012302">
    <property type="entry name" value="Malic_NAD-bd"/>
</dbReference>
<dbReference type="PANTHER" id="PTHR23406:SF90">
    <property type="entry name" value="MALIC ENZYME-RELATED"/>
    <property type="match status" value="1"/>
</dbReference>
<dbReference type="Proteomes" id="UP000023152">
    <property type="component" value="Unassembled WGS sequence"/>
</dbReference>
<keyword evidence="1" id="KW-0812">Transmembrane</keyword>
<evidence type="ECO:0000313" key="4">
    <source>
        <dbReference type="Proteomes" id="UP000023152"/>
    </source>
</evidence>
<dbReference type="Gene3D" id="3.40.50.720">
    <property type="entry name" value="NAD(P)-binding Rossmann-like Domain"/>
    <property type="match status" value="1"/>
</dbReference>
<dbReference type="Pfam" id="PF03949">
    <property type="entry name" value="Malic_M"/>
    <property type="match status" value="1"/>
</dbReference>
<dbReference type="PANTHER" id="PTHR23406">
    <property type="entry name" value="MALIC ENZYME-RELATED"/>
    <property type="match status" value="1"/>
</dbReference>
<reference evidence="3 4" key="1">
    <citation type="journal article" date="2013" name="Curr. Biol.">
        <title>The Genome of the Foraminiferan Reticulomyxa filosa.</title>
        <authorList>
            <person name="Glockner G."/>
            <person name="Hulsmann N."/>
            <person name="Schleicher M."/>
            <person name="Noegel A.A."/>
            <person name="Eichinger L."/>
            <person name="Gallinger C."/>
            <person name="Pawlowski J."/>
            <person name="Sierra R."/>
            <person name="Euteneuer U."/>
            <person name="Pillet L."/>
            <person name="Moustafa A."/>
            <person name="Platzer M."/>
            <person name="Groth M."/>
            <person name="Szafranski K."/>
            <person name="Schliwa M."/>
        </authorList>
    </citation>
    <scope>NUCLEOTIDE SEQUENCE [LARGE SCALE GENOMIC DNA]</scope>
</reference>
<keyword evidence="4" id="KW-1185">Reference proteome</keyword>
<dbReference type="AlphaFoldDB" id="X6P098"/>
<evidence type="ECO:0000313" key="3">
    <source>
        <dbReference type="EMBL" id="ETO31666.1"/>
    </source>
</evidence>
<dbReference type="SMART" id="SM00919">
    <property type="entry name" value="Malic_M"/>
    <property type="match status" value="1"/>
</dbReference>
<accession>X6P098</accession>
<dbReference type="GO" id="GO:0051287">
    <property type="term" value="F:NAD binding"/>
    <property type="evidence" value="ECO:0007669"/>
    <property type="project" value="InterPro"/>
</dbReference>
<dbReference type="EMBL" id="ASPP01004781">
    <property type="protein sequence ID" value="ETO31666.1"/>
    <property type="molecule type" value="Genomic_DNA"/>
</dbReference>
<sequence>MFITKGRKSGRMDDLKQLYAHPWDKDDVSDLHKIVEVVQATALLGVSGTPQKACQALMKNNNRPIIFPMSNPTSQAECTAEQAFSWTENKCIFASGSPFPKLTIDDKEIVPSQGNNAYIFPGVALGIIASKSSRVTDGMFLLAAQVLFCFVLFSMY</sequence>
<name>X6P098_RETFI</name>
<protein>
    <recommendedName>
        <fullName evidence="2">Malic enzyme NAD-binding domain-containing protein</fullName>
    </recommendedName>
</protein>